<dbReference type="EMBL" id="JAGPYM010000114">
    <property type="protein sequence ID" value="KAH6867260.1"/>
    <property type="molecule type" value="Genomic_DNA"/>
</dbReference>
<dbReference type="AlphaFoldDB" id="A0A9P8VPV5"/>
<comment type="caution">
    <text evidence="1">The sequence shown here is derived from an EMBL/GenBank/DDBJ whole genome shotgun (WGS) entry which is preliminary data.</text>
</comment>
<dbReference type="PANTHER" id="PTHR47784:SF5">
    <property type="entry name" value="STEROL UPTAKE CONTROL PROTEIN 2"/>
    <property type="match status" value="1"/>
</dbReference>
<evidence type="ECO:0000313" key="1">
    <source>
        <dbReference type="EMBL" id="KAH6867260.1"/>
    </source>
</evidence>
<evidence type="ECO:0000313" key="2">
    <source>
        <dbReference type="Proteomes" id="UP000777438"/>
    </source>
</evidence>
<dbReference type="InterPro" id="IPR053157">
    <property type="entry name" value="Sterol_Uptake_Regulator"/>
</dbReference>
<protein>
    <submittedName>
        <fullName evidence="1">Uncharacterized protein</fullName>
    </submittedName>
</protein>
<dbReference type="Proteomes" id="UP000777438">
    <property type="component" value="Unassembled WGS sequence"/>
</dbReference>
<accession>A0A9P8VPV5</accession>
<sequence>MGHFTSSTARIISSRTEVLQLWQTVIPEEAITCPFLVHGMLALSAMHLASLRSSQRRRPEASGQVFAMASLVVLLGLAIISDNALPNEDTSSKNHPAFTDVISIFTIIRGLEAILKYGTLIHYRAAIVGHTTIDGQDFELPANLMTDCLDSLLADDKSAKQPCLEAIDWLQSIYCELLFLVSKYDSNEEVNLKPAYVVKWFVLVSLQFVAMLRQANTAALVILGDFLLSSGC</sequence>
<proteinExistence type="predicted"/>
<dbReference type="OrthoDB" id="3546279at2759"/>
<name>A0A9P8VPV5_9HYPO</name>
<keyword evidence="2" id="KW-1185">Reference proteome</keyword>
<gene>
    <name evidence="1" type="ORF">B0T10DRAFT_534301</name>
</gene>
<dbReference type="PANTHER" id="PTHR47784">
    <property type="entry name" value="STEROL UPTAKE CONTROL PROTEIN 2"/>
    <property type="match status" value="1"/>
</dbReference>
<organism evidence="1 2">
    <name type="scientific">Thelonectria olida</name>
    <dbReference type="NCBI Taxonomy" id="1576542"/>
    <lineage>
        <taxon>Eukaryota</taxon>
        <taxon>Fungi</taxon>
        <taxon>Dikarya</taxon>
        <taxon>Ascomycota</taxon>
        <taxon>Pezizomycotina</taxon>
        <taxon>Sordariomycetes</taxon>
        <taxon>Hypocreomycetidae</taxon>
        <taxon>Hypocreales</taxon>
        <taxon>Nectriaceae</taxon>
        <taxon>Thelonectria</taxon>
    </lineage>
</organism>
<dbReference type="GO" id="GO:0001228">
    <property type="term" value="F:DNA-binding transcription activator activity, RNA polymerase II-specific"/>
    <property type="evidence" value="ECO:0007669"/>
    <property type="project" value="TreeGrafter"/>
</dbReference>
<reference evidence="1 2" key="1">
    <citation type="journal article" date="2021" name="Nat. Commun.">
        <title>Genetic determinants of endophytism in the Arabidopsis root mycobiome.</title>
        <authorList>
            <person name="Mesny F."/>
            <person name="Miyauchi S."/>
            <person name="Thiergart T."/>
            <person name="Pickel B."/>
            <person name="Atanasova L."/>
            <person name="Karlsson M."/>
            <person name="Huettel B."/>
            <person name="Barry K.W."/>
            <person name="Haridas S."/>
            <person name="Chen C."/>
            <person name="Bauer D."/>
            <person name="Andreopoulos W."/>
            <person name="Pangilinan J."/>
            <person name="LaButti K."/>
            <person name="Riley R."/>
            <person name="Lipzen A."/>
            <person name="Clum A."/>
            <person name="Drula E."/>
            <person name="Henrissat B."/>
            <person name="Kohler A."/>
            <person name="Grigoriev I.V."/>
            <person name="Martin F.M."/>
            <person name="Hacquard S."/>
        </authorList>
    </citation>
    <scope>NUCLEOTIDE SEQUENCE [LARGE SCALE GENOMIC DNA]</scope>
    <source>
        <strain evidence="1 2">MPI-CAGE-CH-0241</strain>
    </source>
</reference>